<dbReference type="InterPro" id="IPR019756">
    <property type="entry name" value="Pept_S26A_signal_pept_1_Ser-AS"/>
</dbReference>
<dbReference type="InterPro" id="IPR019757">
    <property type="entry name" value="Pept_S26A_signal_pept_1_Lys-AS"/>
</dbReference>
<dbReference type="Gene3D" id="2.10.109.10">
    <property type="entry name" value="Umud Fragment, subunit A"/>
    <property type="match status" value="1"/>
</dbReference>
<evidence type="ECO:0000256" key="1">
    <source>
        <dbReference type="ARBA" id="ARBA00000677"/>
    </source>
</evidence>
<dbReference type="Pfam" id="PF10502">
    <property type="entry name" value="Peptidase_S26"/>
    <property type="match status" value="1"/>
</dbReference>
<keyword evidence="6 8" id="KW-0378">Hydrolase</keyword>
<evidence type="ECO:0000256" key="4">
    <source>
        <dbReference type="ARBA" id="ARBA00019232"/>
    </source>
</evidence>
<dbReference type="Proteomes" id="UP000269708">
    <property type="component" value="Unassembled WGS sequence"/>
</dbReference>
<dbReference type="GO" id="GO:0016020">
    <property type="term" value="C:membrane"/>
    <property type="evidence" value="ECO:0007669"/>
    <property type="project" value="UniProtKB-SubCell"/>
</dbReference>
<evidence type="ECO:0000256" key="2">
    <source>
        <dbReference type="ARBA" id="ARBA00009370"/>
    </source>
</evidence>
<dbReference type="PROSITE" id="PS00761">
    <property type="entry name" value="SPASE_I_3"/>
    <property type="match status" value="1"/>
</dbReference>
<keyword evidence="12" id="KW-1185">Reference proteome</keyword>
<dbReference type="CDD" id="cd06530">
    <property type="entry name" value="S26_SPase_I"/>
    <property type="match status" value="1"/>
</dbReference>
<accession>A0A3N4VE62</accession>
<dbReference type="InterPro" id="IPR000223">
    <property type="entry name" value="Pept_S26A_signal_pept_1"/>
</dbReference>
<dbReference type="InterPro" id="IPR036286">
    <property type="entry name" value="LexA/Signal_pep-like_sf"/>
</dbReference>
<dbReference type="InterPro" id="IPR019758">
    <property type="entry name" value="Pept_S26A_signal_pept_1_CS"/>
</dbReference>
<evidence type="ECO:0000259" key="10">
    <source>
        <dbReference type="Pfam" id="PF10502"/>
    </source>
</evidence>
<sequence>MNRKTERPKPAARGWRWLRWLRTEALPLLAMLLLLTSARSSFANHYHVPSGSMEPALMPGDRVLVDMSAYGLRIPFTGIDVVARGEPKPGDVAVFDSPLDGTRLVKRVVAVGGQRIELRRGWLTVDGRALRARGDGPVERFPGKDVMLNLDAGGGPDIPPATVPEGYVLVLGDHRGNSLDGRFFGLVPEQALYGRAVAVYFRRGEGFVWRRL</sequence>
<evidence type="ECO:0000256" key="5">
    <source>
        <dbReference type="ARBA" id="ARBA00022670"/>
    </source>
</evidence>
<reference evidence="11 12" key="1">
    <citation type="submission" date="2018-11" db="EMBL/GenBank/DDBJ databases">
        <title>Genomic Encyclopedia of Type Strains, Phase IV (KMG-IV): sequencing the most valuable type-strain genomes for metagenomic binning, comparative biology and taxonomic classification.</title>
        <authorList>
            <person name="Goeker M."/>
        </authorList>
    </citation>
    <scope>NUCLEOTIDE SEQUENCE [LARGE SCALE GENOMIC DNA]</scope>
    <source>
        <strain evidence="11 12">DSM 25623</strain>
    </source>
</reference>
<dbReference type="RefSeq" id="WP_123771213.1">
    <property type="nucleotide sequence ID" value="NZ_RKQN01000005.1"/>
</dbReference>
<evidence type="ECO:0000313" key="11">
    <source>
        <dbReference type="EMBL" id="RPE75447.1"/>
    </source>
</evidence>
<comment type="caution">
    <text evidence="11">The sequence shown here is derived from an EMBL/GenBank/DDBJ whole genome shotgun (WGS) entry which is preliminary data.</text>
</comment>
<dbReference type="GO" id="GO:0004252">
    <property type="term" value="F:serine-type endopeptidase activity"/>
    <property type="evidence" value="ECO:0007669"/>
    <property type="project" value="InterPro"/>
</dbReference>
<feature type="active site" evidence="7">
    <location>
        <position position="106"/>
    </location>
</feature>
<protein>
    <recommendedName>
        <fullName evidence="4 8">Signal peptidase I</fullName>
        <ecNumber evidence="3 8">3.4.21.89</ecNumber>
    </recommendedName>
</protein>
<dbReference type="PANTHER" id="PTHR43390:SF1">
    <property type="entry name" value="CHLOROPLAST PROCESSING PEPTIDASE"/>
    <property type="match status" value="1"/>
</dbReference>
<dbReference type="PRINTS" id="PR00727">
    <property type="entry name" value="LEADERPTASE"/>
</dbReference>
<organism evidence="11 12">
    <name type="scientific">Vulcaniibacterium tengchongense</name>
    <dbReference type="NCBI Taxonomy" id="1273429"/>
    <lineage>
        <taxon>Bacteria</taxon>
        <taxon>Pseudomonadati</taxon>
        <taxon>Pseudomonadota</taxon>
        <taxon>Gammaproteobacteria</taxon>
        <taxon>Lysobacterales</taxon>
        <taxon>Lysobacteraceae</taxon>
        <taxon>Vulcaniibacterium</taxon>
    </lineage>
</organism>
<evidence type="ECO:0000256" key="6">
    <source>
        <dbReference type="ARBA" id="ARBA00022801"/>
    </source>
</evidence>
<dbReference type="EC" id="3.4.21.89" evidence="3 8"/>
<keyword evidence="5 8" id="KW-0645">Protease</keyword>
<evidence type="ECO:0000256" key="9">
    <source>
        <dbReference type="RuleBase" id="RU362042"/>
    </source>
</evidence>
<proteinExistence type="inferred from homology"/>
<comment type="subcellular location">
    <subcellularLocation>
        <location evidence="9">Membrane</location>
        <topology evidence="9">Multi-pass membrane protein</topology>
    </subcellularLocation>
</comment>
<evidence type="ECO:0000256" key="3">
    <source>
        <dbReference type="ARBA" id="ARBA00013208"/>
    </source>
</evidence>
<dbReference type="AlphaFoldDB" id="A0A3N4VE62"/>
<name>A0A3N4VE62_9GAMM</name>
<dbReference type="SUPFAM" id="SSF51306">
    <property type="entry name" value="LexA/Signal peptidase"/>
    <property type="match status" value="1"/>
</dbReference>
<dbReference type="PANTHER" id="PTHR43390">
    <property type="entry name" value="SIGNAL PEPTIDASE I"/>
    <property type="match status" value="1"/>
</dbReference>
<dbReference type="NCBIfam" id="TIGR02227">
    <property type="entry name" value="sigpep_I_bact"/>
    <property type="match status" value="1"/>
</dbReference>
<evidence type="ECO:0000313" key="12">
    <source>
        <dbReference type="Proteomes" id="UP000269708"/>
    </source>
</evidence>
<dbReference type="PROSITE" id="PS00760">
    <property type="entry name" value="SPASE_I_2"/>
    <property type="match status" value="1"/>
</dbReference>
<dbReference type="EMBL" id="RKQN01000005">
    <property type="protein sequence ID" value="RPE75447.1"/>
    <property type="molecule type" value="Genomic_DNA"/>
</dbReference>
<feature type="domain" description="Peptidase S26" evidence="10">
    <location>
        <begin position="28"/>
        <end position="201"/>
    </location>
</feature>
<comment type="catalytic activity">
    <reaction evidence="1 8">
        <text>Cleavage of hydrophobic, N-terminal signal or leader sequences from secreted and periplasmic proteins.</text>
        <dbReference type="EC" id="3.4.21.89"/>
    </reaction>
</comment>
<dbReference type="GO" id="GO:0006465">
    <property type="term" value="P:signal peptide processing"/>
    <property type="evidence" value="ECO:0007669"/>
    <property type="project" value="InterPro"/>
</dbReference>
<dbReference type="OrthoDB" id="9815782at2"/>
<dbReference type="GO" id="GO:0009003">
    <property type="term" value="F:signal peptidase activity"/>
    <property type="evidence" value="ECO:0007669"/>
    <property type="project" value="UniProtKB-EC"/>
</dbReference>
<dbReference type="InterPro" id="IPR019533">
    <property type="entry name" value="Peptidase_S26"/>
</dbReference>
<dbReference type="PROSITE" id="PS00501">
    <property type="entry name" value="SPASE_I_1"/>
    <property type="match status" value="1"/>
</dbReference>
<evidence type="ECO:0000256" key="7">
    <source>
        <dbReference type="PIRSR" id="PIRSR600223-1"/>
    </source>
</evidence>
<feature type="active site" evidence="7">
    <location>
        <position position="52"/>
    </location>
</feature>
<gene>
    <name evidence="11" type="ORF">EDC50_2892</name>
</gene>
<evidence type="ECO:0000256" key="8">
    <source>
        <dbReference type="RuleBase" id="RU003993"/>
    </source>
</evidence>
<comment type="similarity">
    <text evidence="2 9">Belongs to the peptidase S26 family.</text>
</comment>